<proteinExistence type="predicted"/>
<protein>
    <submittedName>
        <fullName evidence="2">Uncharacterized protein</fullName>
    </submittedName>
</protein>
<dbReference type="Proteomes" id="UP000754750">
    <property type="component" value="Unassembled WGS sequence"/>
</dbReference>
<feature type="transmembrane region" description="Helical" evidence="1">
    <location>
        <begin position="9"/>
        <end position="30"/>
    </location>
</feature>
<comment type="caution">
    <text evidence="2">The sequence shown here is derived from an EMBL/GenBank/DDBJ whole genome shotgun (WGS) entry which is preliminary data.</text>
</comment>
<gene>
    <name evidence="2" type="ORF">E7512_03235</name>
</gene>
<keyword evidence="1" id="KW-0812">Transmembrane</keyword>
<evidence type="ECO:0000313" key="2">
    <source>
        <dbReference type="EMBL" id="MBE6832589.1"/>
    </source>
</evidence>
<dbReference type="AlphaFoldDB" id="A0A928Q1V1"/>
<sequence>MKDVKERRCFWASFFTTLCLIMLVCGMITVDYQSARVGFGQSQPLIRILVSEEKTSLSIHIMGAGGEWDITALDQWVQNAENVAVTAVEEGRKLLEQIPLQKAYK</sequence>
<dbReference type="RefSeq" id="WP_020074266.1">
    <property type="nucleotide sequence ID" value="NZ_JBKWRC010000005.1"/>
</dbReference>
<dbReference type="EMBL" id="SVNY01000001">
    <property type="protein sequence ID" value="MBE6832589.1"/>
    <property type="molecule type" value="Genomic_DNA"/>
</dbReference>
<accession>A0A928Q1V1</accession>
<keyword evidence="1" id="KW-0472">Membrane</keyword>
<name>A0A928Q1V1_9FIRM</name>
<evidence type="ECO:0000256" key="1">
    <source>
        <dbReference type="SAM" id="Phobius"/>
    </source>
</evidence>
<reference evidence="2" key="1">
    <citation type="submission" date="2019-04" db="EMBL/GenBank/DDBJ databases">
        <title>Evolution of Biomass-Degrading Anaerobic Consortia Revealed by Metagenomics.</title>
        <authorList>
            <person name="Peng X."/>
        </authorList>
    </citation>
    <scope>NUCLEOTIDE SEQUENCE</scope>
    <source>
        <strain evidence="2">SIG551</strain>
    </source>
</reference>
<keyword evidence="1" id="KW-1133">Transmembrane helix</keyword>
<evidence type="ECO:0000313" key="3">
    <source>
        <dbReference type="Proteomes" id="UP000754750"/>
    </source>
</evidence>
<organism evidence="2 3">
    <name type="scientific">Faecalispora sporosphaeroides</name>
    <dbReference type="NCBI Taxonomy" id="1549"/>
    <lineage>
        <taxon>Bacteria</taxon>
        <taxon>Bacillati</taxon>
        <taxon>Bacillota</taxon>
        <taxon>Clostridia</taxon>
        <taxon>Eubacteriales</taxon>
        <taxon>Oscillospiraceae</taxon>
        <taxon>Faecalispora</taxon>
    </lineage>
</organism>